<evidence type="ECO:0000256" key="2">
    <source>
        <dbReference type="ARBA" id="ARBA00009130"/>
    </source>
</evidence>
<feature type="domain" description="Rhodanese" evidence="7">
    <location>
        <begin position="462"/>
        <end position="543"/>
    </location>
</feature>
<dbReference type="InterPro" id="IPR016156">
    <property type="entry name" value="FAD/NAD-linked_Rdtase_dimer_sf"/>
</dbReference>
<dbReference type="SUPFAM" id="SSF55424">
    <property type="entry name" value="FAD/NAD-linked reductases, dimerisation (C-terminal) domain"/>
    <property type="match status" value="1"/>
</dbReference>
<dbReference type="PANTHER" id="PTHR43429:SF1">
    <property type="entry name" value="NAD(P)H SULFUR OXIDOREDUCTASE (COA-DEPENDENT)"/>
    <property type="match status" value="1"/>
</dbReference>
<dbReference type="InterPro" id="IPR036188">
    <property type="entry name" value="FAD/NAD-bd_sf"/>
</dbReference>
<dbReference type="Proteomes" id="UP000288623">
    <property type="component" value="Unassembled WGS sequence"/>
</dbReference>
<comment type="caution">
    <text evidence="8">The sequence shown here is derived from an EMBL/GenBank/DDBJ whole genome shotgun (WGS) entry which is preliminary data.</text>
</comment>
<dbReference type="PROSITE" id="PS50206">
    <property type="entry name" value="RHODANESE_3"/>
    <property type="match status" value="1"/>
</dbReference>
<keyword evidence="9" id="KW-1185">Reference proteome</keyword>
<evidence type="ECO:0000256" key="6">
    <source>
        <dbReference type="ARBA" id="ARBA00023284"/>
    </source>
</evidence>
<keyword evidence="4" id="KW-0274">FAD</keyword>
<dbReference type="InterPro" id="IPR001763">
    <property type="entry name" value="Rhodanese-like_dom"/>
</dbReference>
<comment type="cofactor">
    <cofactor evidence="1">
        <name>FAD</name>
        <dbReference type="ChEBI" id="CHEBI:57692"/>
    </cofactor>
</comment>
<proteinExistence type="inferred from homology"/>
<evidence type="ECO:0000313" key="9">
    <source>
        <dbReference type="Proteomes" id="UP000288623"/>
    </source>
</evidence>
<dbReference type="InterPro" id="IPR004099">
    <property type="entry name" value="Pyr_nucl-diS_OxRdtase_dimer"/>
</dbReference>
<reference evidence="8 9" key="1">
    <citation type="submission" date="2014-11" db="EMBL/GenBank/DDBJ databases">
        <title>Genome sequence and analysis of novel Kurthia sp.</title>
        <authorList>
            <person name="Lawson J.N."/>
            <person name="Gonzalez J.E."/>
            <person name="Rinauldi L."/>
            <person name="Xuan Z."/>
            <person name="Firman A."/>
            <person name="Shaddox L."/>
            <person name="Trudeau A."/>
            <person name="Shah S."/>
            <person name="Reiman D."/>
        </authorList>
    </citation>
    <scope>NUCLEOTIDE SEQUENCE [LARGE SCALE GENOMIC DNA]</scope>
    <source>
        <strain evidence="8 9">3B1D</strain>
    </source>
</reference>
<evidence type="ECO:0000313" key="8">
    <source>
        <dbReference type="EMBL" id="RUS52445.1"/>
    </source>
</evidence>
<dbReference type="SUPFAM" id="SSF52821">
    <property type="entry name" value="Rhodanese/Cell cycle control phosphatase"/>
    <property type="match status" value="1"/>
</dbReference>
<dbReference type="PRINTS" id="PR00368">
    <property type="entry name" value="FADPNR"/>
</dbReference>
<keyword evidence="6" id="KW-0676">Redox-active center</keyword>
<dbReference type="EMBL" id="JTFC01000042">
    <property type="protein sequence ID" value="RUS52445.1"/>
    <property type="molecule type" value="Genomic_DNA"/>
</dbReference>
<dbReference type="Pfam" id="PF07992">
    <property type="entry name" value="Pyr_redox_2"/>
    <property type="match status" value="1"/>
</dbReference>
<organism evidence="8 9">
    <name type="scientific">Candidatus Kurthia intestinigallinarum</name>
    <dbReference type="NCBI Taxonomy" id="1562256"/>
    <lineage>
        <taxon>Bacteria</taxon>
        <taxon>Bacillati</taxon>
        <taxon>Bacillota</taxon>
        <taxon>Bacilli</taxon>
        <taxon>Bacillales</taxon>
        <taxon>Caryophanaceae</taxon>
        <taxon>Kurthia</taxon>
    </lineage>
</organism>
<dbReference type="SMART" id="SM00450">
    <property type="entry name" value="RHOD"/>
    <property type="match status" value="1"/>
</dbReference>
<evidence type="ECO:0000259" key="7">
    <source>
        <dbReference type="PROSITE" id="PS50206"/>
    </source>
</evidence>
<keyword evidence="5" id="KW-0560">Oxidoreductase</keyword>
<dbReference type="PANTHER" id="PTHR43429">
    <property type="entry name" value="PYRIDINE NUCLEOTIDE-DISULFIDE OXIDOREDUCTASE DOMAIN-CONTAINING"/>
    <property type="match status" value="1"/>
</dbReference>
<dbReference type="InterPro" id="IPR036873">
    <property type="entry name" value="Rhodanese-like_dom_sf"/>
</dbReference>
<protein>
    <submittedName>
        <fullName evidence="8">Pyridine nucleotide-disulfide oxidoreductase</fullName>
    </submittedName>
</protein>
<dbReference type="InterPro" id="IPR050260">
    <property type="entry name" value="FAD-bd_OxRdtase"/>
</dbReference>
<dbReference type="GO" id="GO:0016491">
    <property type="term" value="F:oxidoreductase activity"/>
    <property type="evidence" value="ECO:0007669"/>
    <property type="project" value="UniProtKB-KW"/>
</dbReference>
<dbReference type="SUPFAM" id="SSF51905">
    <property type="entry name" value="FAD/NAD(P)-binding domain"/>
    <property type="match status" value="1"/>
</dbReference>
<dbReference type="AlphaFoldDB" id="A0A433RPY2"/>
<evidence type="ECO:0000256" key="4">
    <source>
        <dbReference type="ARBA" id="ARBA00022827"/>
    </source>
</evidence>
<dbReference type="OrthoDB" id="9792592at2"/>
<dbReference type="Pfam" id="PF02852">
    <property type="entry name" value="Pyr_redox_dim"/>
    <property type="match status" value="1"/>
</dbReference>
<sequence>MSKKVVVIGGVAGGASTAARVRRLDEKAEIIMLEKGPHVSFSNCSLPFHLSGIVENSEKLLMMDPVQFKKKYNIDARVFQEVTHIDKVNKKVTIHNHATGETSDESYDVLVLSPGAKPIVPALPGIDATHVFTVRNVVDIERLQQYVSQDTIENIAVIGGGFIGVEVAENLRLANKNVALIEFAPQVMAPFDDDMVQIIHKEMLDKGIDLRVGDGLASIEDKTVTLQSGKQVKADAVVLAIGVRPDTTLAEDAGLDIGETGAIVVDGNYVTSDPSIYAVGDAIEVFHQILHKKTRLALAGPAQKQARAAADHMYGITNRHRGVIGSSSIQIFDYACATTGINERTAREAGMTVDSVYVISPDKVGLMPNSNPLHFKLIFEVPTGKIVGAQAIGKGNADKRIDVIATLISFGGTVDDLKDLELSYSPMYGTAKDVVNMAALVADNLLAGRFKQVHVSQTRELVESGAYIVDVREEAELKNGMLKGAYNIPLSQLRERMDEIPRDIPVYIHCRSAQRSYNATVALQGAGFTNVKNMAGSFLGTCLYEYFRDTTEGREPIVTNYNFK</sequence>
<dbReference type="Gene3D" id="3.40.250.10">
    <property type="entry name" value="Rhodanese-like domain"/>
    <property type="match status" value="1"/>
</dbReference>
<keyword evidence="3" id="KW-0285">Flavoprotein</keyword>
<dbReference type="Pfam" id="PF00581">
    <property type="entry name" value="Rhodanese"/>
    <property type="match status" value="1"/>
</dbReference>
<accession>A0A433RPY2</accession>
<evidence type="ECO:0000256" key="3">
    <source>
        <dbReference type="ARBA" id="ARBA00022630"/>
    </source>
</evidence>
<evidence type="ECO:0000256" key="1">
    <source>
        <dbReference type="ARBA" id="ARBA00001974"/>
    </source>
</evidence>
<dbReference type="RefSeq" id="WP_126991777.1">
    <property type="nucleotide sequence ID" value="NZ_JTFC01000042.1"/>
</dbReference>
<dbReference type="InterPro" id="IPR023753">
    <property type="entry name" value="FAD/NAD-binding_dom"/>
</dbReference>
<evidence type="ECO:0000256" key="5">
    <source>
        <dbReference type="ARBA" id="ARBA00023002"/>
    </source>
</evidence>
<dbReference type="Gene3D" id="3.50.50.60">
    <property type="entry name" value="FAD/NAD(P)-binding domain"/>
    <property type="match status" value="2"/>
</dbReference>
<name>A0A433RPY2_9BACL</name>
<comment type="similarity">
    <text evidence="2">Belongs to the class-III pyridine nucleotide-disulfide oxidoreductase family.</text>
</comment>
<gene>
    <name evidence="8" type="ORF">QI30_16910</name>
</gene>
<dbReference type="PRINTS" id="PR00411">
    <property type="entry name" value="PNDRDTASEI"/>
</dbReference>